<proteinExistence type="predicted"/>
<evidence type="ECO:0000313" key="3">
    <source>
        <dbReference type="Proteomes" id="UP000281553"/>
    </source>
</evidence>
<sequence>MSTHPSVSLLALLVAKPPKPDQPDSALQLETLLEDHKRCLQQLGTAPRPPHLYTKDVRLMAIINAVEAEQGQSDKRRKKEPATATAKADKLRNLSIQRKPARKRQHQQPTAGAQRGKHVASRCVFHLFANSVIYFLFVLS</sequence>
<dbReference type="EMBL" id="UYRU01083372">
    <property type="protein sequence ID" value="VDN33182.1"/>
    <property type="molecule type" value="Genomic_DNA"/>
</dbReference>
<organism evidence="2 3">
    <name type="scientific">Dibothriocephalus latus</name>
    <name type="common">Fish tapeworm</name>
    <name type="synonym">Diphyllobothrium latum</name>
    <dbReference type="NCBI Taxonomy" id="60516"/>
    <lineage>
        <taxon>Eukaryota</taxon>
        <taxon>Metazoa</taxon>
        <taxon>Spiralia</taxon>
        <taxon>Lophotrochozoa</taxon>
        <taxon>Platyhelminthes</taxon>
        <taxon>Cestoda</taxon>
        <taxon>Eucestoda</taxon>
        <taxon>Diphyllobothriidea</taxon>
        <taxon>Diphyllobothriidae</taxon>
        <taxon>Dibothriocephalus</taxon>
    </lineage>
</organism>
<evidence type="ECO:0000256" key="1">
    <source>
        <dbReference type="SAM" id="MobiDB-lite"/>
    </source>
</evidence>
<feature type="region of interest" description="Disordered" evidence="1">
    <location>
        <begin position="68"/>
        <end position="116"/>
    </location>
</feature>
<dbReference type="Proteomes" id="UP000281553">
    <property type="component" value="Unassembled WGS sequence"/>
</dbReference>
<name>A0A3P7QN56_DIBLA</name>
<keyword evidence="3" id="KW-1185">Reference proteome</keyword>
<evidence type="ECO:0000313" key="2">
    <source>
        <dbReference type="EMBL" id="VDN33182.1"/>
    </source>
</evidence>
<dbReference type="AlphaFoldDB" id="A0A3P7QN56"/>
<accession>A0A3P7QN56</accession>
<reference evidence="2 3" key="1">
    <citation type="submission" date="2018-11" db="EMBL/GenBank/DDBJ databases">
        <authorList>
            <consortium name="Pathogen Informatics"/>
        </authorList>
    </citation>
    <scope>NUCLEOTIDE SEQUENCE [LARGE SCALE GENOMIC DNA]</scope>
</reference>
<gene>
    <name evidence="2" type="ORF">DILT_LOCUS16169</name>
</gene>
<protein>
    <submittedName>
        <fullName evidence="2">Uncharacterized protein</fullName>
    </submittedName>
</protein>